<keyword evidence="1" id="KW-1133">Transmembrane helix</keyword>
<protein>
    <recommendedName>
        <fullName evidence="4">Energy-coupling factor transport system substrate-specific component</fullName>
    </recommendedName>
</protein>
<evidence type="ECO:0000313" key="2">
    <source>
        <dbReference type="EMBL" id="MFD1566981.1"/>
    </source>
</evidence>
<evidence type="ECO:0008006" key="4">
    <source>
        <dbReference type="Google" id="ProtNLM"/>
    </source>
</evidence>
<keyword evidence="3" id="KW-1185">Reference proteome</keyword>
<feature type="transmembrane region" description="Helical" evidence="1">
    <location>
        <begin position="41"/>
        <end position="63"/>
    </location>
</feature>
<comment type="caution">
    <text evidence="2">The sequence shown here is derived from an EMBL/GenBank/DDBJ whole genome shotgun (WGS) entry which is preliminary data.</text>
</comment>
<feature type="transmembrane region" description="Helical" evidence="1">
    <location>
        <begin position="70"/>
        <end position="90"/>
    </location>
</feature>
<feature type="transmembrane region" description="Helical" evidence="1">
    <location>
        <begin position="110"/>
        <end position="133"/>
    </location>
</feature>
<name>A0ABD6BQL3_9EURY</name>
<accession>A0ABD6BQL3</accession>
<proteinExistence type="predicted"/>
<dbReference type="Proteomes" id="UP001597139">
    <property type="component" value="Unassembled WGS sequence"/>
</dbReference>
<keyword evidence="1" id="KW-0812">Transmembrane</keyword>
<dbReference type="RefSeq" id="WP_267646576.1">
    <property type="nucleotide sequence ID" value="NZ_JANHGR010000001.1"/>
</dbReference>
<sequence>MVPSTRDVLFGDRFQRNLGVLTAAALFLGTFVAYATDVFAVSGGIVVIPGEATLAGAVVASLIGYERGALLPAWLSLFGAYLGFSAEWAFLGLSPSHSLAGRLAFLFDPVGLAVYAVASVLLGSAAFGAGYLLGLVADRVRGTLEEV</sequence>
<keyword evidence="1" id="KW-0472">Membrane</keyword>
<reference evidence="2 3" key="1">
    <citation type="journal article" date="2019" name="Int. J. Syst. Evol. Microbiol.">
        <title>The Global Catalogue of Microorganisms (GCM) 10K type strain sequencing project: providing services to taxonomists for standard genome sequencing and annotation.</title>
        <authorList>
            <consortium name="The Broad Institute Genomics Platform"/>
            <consortium name="The Broad Institute Genome Sequencing Center for Infectious Disease"/>
            <person name="Wu L."/>
            <person name="Ma J."/>
        </authorList>
    </citation>
    <scope>NUCLEOTIDE SEQUENCE [LARGE SCALE GENOMIC DNA]</scope>
    <source>
        <strain evidence="2 3">CGMCC 1.12859</strain>
    </source>
</reference>
<dbReference type="EMBL" id="JBHUCZ010000002">
    <property type="protein sequence ID" value="MFD1566981.1"/>
    <property type="molecule type" value="Genomic_DNA"/>
</dbReference>
<dbReference type="AlphaFoldDB" id="A0ABD6BQL3"/>
<organism evidence="2 3">
    <name type="scientific">Halolamina litorea</name>
    <dbReference type="NCBI Taxonomy" id="1515593"/>
    <lineage>
        <taxon>Archaea</taxon>
        <taxon>Methanobacteriati</taxon>
        <taxon>Methanobacteriota</taxon>
        <taxon>Stenosarchaea group</taxon>
        <taxon>Halobacteria</taxon>
        <taxon>Halobacteriales</taxon>
        <taxon>Haloferacaceae</taxon>
    </lineage>
</organism>
<evidence type="ECO:0000313" key="3">
    <source>
        <dbReference type="Proteomes" id="UP001597139"/>
    </source>
</evidence>
<feature type="transmembrane region" description="Helical" evidence="1">
    <location>
        <begin position="18"/>
        <end position="35"/>
    </location>
</feature>
<gene>
    <name evidence="2" type="ORF">ACFSAU_05710</name>
</gene>
<evidence type="ECO:0000256" key="1">
    <source>
        <dbReference type="SAM" id="Phobius"/>
    </source>
</evidence>